<dbReference type="RefSeq" id="WP_143598357.1">
    <property type="nucleotide sequence ID" value="NZ_PJNE01000001.1"/>
</dbReference>
<dbReference type="PANTHER" id="PTHR45947">
    <property type="entry name" value="SULFOQUINOVOSYL TRANSFERASE SQD2"/>
    <property type="match status" value="1"/>
</dbReference>
<gene>
    <name evidence="6" type="ORF">ATL31_1528</name>
</gene>
<protein>
    <recommendedName>
        <fullName evidence="1">D-inositol 3-phosphate glycosyltransferase</fullName>
    </recommendedName>
</protein>
<evidence type="ECO:0000313" key="6">
    <source>
        <dbReference type="EMBL" id="PKW26710.1"/>
    </source>
</evidence>
<dbReference type="EMBL" id="PJNE01000001">
    <property type="protein sequence ID" value="PKW26710.1"/>
    <property type="molecule type" value="Genomic_DNA"/>
</dbReference>
<sequence length="431" mass="44925">MPSDRAPRVLHVSQPVTAGVAVAVTGYTRMLAERGWDVVVASPLGGDLPYTAREAGGRWTRWDATRSPGRSAVAEARALSAVVRRERPDLVHLHSSKAGLAGRLLRLDVPTVFTPHAWSWHGAEGVVSRAARSWERLAVGRTDALLLCGDDEAVEGVDAGVEATRSEVLGNVIDPRDLPPSDRAAARDALGVAHRDPVVVCAARLSHQKGQDVLFEAWARAGRPGVLVLVGALKGAPALVDQLPPGTTVVIPASRRDVLLWCAAADVVVAPSRYEGMSLGVLEAAAMGAPVVATDVGGMRQALAGTPATFVRPEDPAALAAALTGAVEARAELAETAARAAVVLRARLAHDWSAGAQRLDALYRDLTGLPAAVEAHLPVAPATTDQLPAHVPGSHRGAPLAAPREHDRARPPAVRHHSPAVVGNIPVGGSR</sequence>
<dbReference type="OrthoDB" id="9810929at2"/>
<dbReference type="Pfam" id="PF13692">
    <property type="entry name" value="Glyco_trans_1_4"/>
    <property type="match status" value="1"/>
</dbReference>
<keyword evidence="3 6" id="KW-0808">Transferase</keyword>
<evidence type="ECO:0000313" key="7">
    <source>
        <dbReference type="Proteomes" id="UP000233781"/>
    </source>
</evidence>
<evidence type="ECO:0000256" key="4">
    <source>
        <dbReference type="SAM" id="MobiDB-lite"/>
    </source>
</evidence>
<dbReference type="Proteomes" id="UP000233781">
    <property type="component" value="Unassembled WGS sequence"/>
</dbReference>
<evidence type="ECO:0000256" key="3">
    <source>
        <dbReference type="ARBA" id="ARBA00022679"/>
    </source>
</evidence>
<keyword evidence="7" id="KW-1185">Reference proteome</keyword>
<dbReference type="InterPro" id="IPR050194">
    <property type="entry name" value="Glycosyltransferase_grp1"/>
</dbReference>
<dbReference type="Pfam" id="PF13579">
    <property type="entry name" value="Glyco_trans_4_4"/>
    <property type="match status" value="1"/>
</dbReference>
<dbReference type="InterPro" id="IPR028098">
    <property type="entry name" value="Glyco_trans_4-like_N"/>
</dbReference>
<dbReference type="AlphaFoldDB" id="A0A2N3YIP5"/>
<comment type="caution">
    <text evidence="6">The sequence shown here is derived from an EMBL/GenBank/DDBJ whole genome shotgun (WGS) entry which is preliminary data.</text>
</comment>
<dbReference type="PANTHER" id="PTHR45947:SF3">
    <property type="entry name" value="SULFOQUINOVOSYL TRANSFERASE SQD2"/>
    <property type="match status" value="1"/>
</dbReference>
<evidence type="ECO:0000256" key="1">
    <source>
        <dbReference type="ARBA" id="ARBA00021292"/>
    </source>
</evidence>
<accession>A0A2N3YIP5</accession>
<reference evidence="6 7" key="1">
    <citation type="submission" date="2017-12" db="EMBL/GenBank/DDBJ databases">
        <title>Sequencing the genomes of 1000 Actinobacteria strains.</title>
        <authorList>
            <person name="Klenk H.-P."/>
        </authorList>
    </citation>
    <scope>NUCLEOTIDE SEQUENCE [LARGE SCALE GENOMIC DNA]</scope>
    <source>
        <strain evidence="6 7">DSM 12806</strain>
    </source>
</reference>
<dbReference type="GO" id="GO:0016758">
    <property type="term" value="F:hexosyltransferase activity"/>
    <property type="evidence" value="ECO:0007669"/>
    <property type="project" value="TreeGrafter"/>
</dbReference>
<feature type="region of interest" description="Disordered" evidence="4">
    <location>
        <begin position="384"/>
        <end position="431"/>
    </location>
</feature>
<feature type="domain" description="Glycosyltransferase subfamily 4-like N-terminal" evidence="5">
    <location>
        <begin position="19"/>
        <end position="171"/>
    </location>
</feature>
<evidence type="ECO:0000259" key="5">
    <source>
        <dbReference type="Pfam" id="PF13579"/>
    </source>
</evidence>
<dbReference type="Gene3D" id="3.40.50.2000">
    <property type="entry name" value="Glycogen Phosphorylase B"/>
    <property type="match status" value="2"/>
</dbReference>
<name>A0A2N3YIP5_9MICO</name>
<organism evidence="6 7">
    <name type="scientific">Phycicoccus duodecadis</name>
    <dbReference type="NCBI Taxonomy" id="173053"/>
    <lineage>
        <taxon>Bacteria</taxon>
        <taxon>Bacillati</taxon>
        <taxon>Actinomycetota</taxon>
        <taxon>Actinomycetes</taxon>
        <taxon>Micrococcales</taxon>
        <taxon>Intrasporangiaceae</taxon>
        <taxon>Phycicoccus</taxon>
    </lineage>
</organism>
<proteinExistence type="predicted"/>
<dbReference type="SUPFAM" id="SSF53756">
    <property type="entry name" value="UDP-Glycosyltransferase/glycogen phosphorylase"/>
    <property type="match status" value="1"/>
</dbReference>
<dbReference type="GO" id="GO:1901137">
    <property type="term" value="P:carbohydrate derivative biosynthetic process"/>
    <property type="evidence" value="ECO:0007669"/>
    <property type="project" value="UniProtKB-ARBA"/>
</dbReference>
<keyword evidence="2" id="KW-0328">Glycosyltransferase</keyword>
<evidence type="ECO:0000256" key="2">
    <source>
        <dbReference type="ARBA" id="ARBA00022676"/>
    </source>
</evidence>